<organism evidence="1 2">
    <name type="scientific">Riccia sorocarpa</name>
    <dbReference type="NCBI Taxonomy" id="122646"/>
    <lineage>
        <taxon>Eukaryota</taxon>
        <taxon>Viridiplantae</taxon>
        <taxon>Streptophyta</taxon>
        <taxon>Embryophyta</taxon>
        <taxon>Marchantiophyta</taxon>
        <taxon>Marchantiopsida</taxon>
        <taxon>Marchantiidae</taxon>
        <taxon>Marchantiales</taxon>
        <taxon>Ricciaceae</taxon>
        <taxon>Riccia</taxon>
    </lineage>
</organism>
<protein>
    <submittedName>
        <fullName evidence="1">Uncharacterized protein</fullName>
    </submittedName>
</protein>
<comment type="caution">
    <text evidence="1">The sequence shown here is derived from an EMBL/GenBank/DDBJ whole genome shotgun (WGS) entry which is preliminary data.</text>
</comment>
<sequence>MVVLLCQLFKEKYSGLKVPLHLLGLDCRKHFFSRVGGMTGYERNYDFEDLIHSASGLNRLAAMEYGEENVFMGRGHARQQTIWRNFIRLVQISEERIAGNSKPLILLNMAPHTGVRNQVWWKTPWVNEIELGLFHRGSEVALDPVDDEGEGFEGELGNSNAIGDLWDIAFPVQREGSDSEQVDDINDLTVLCHETRHVMSEVLQQISSEDQEVKKYNSMVVYDGHAIYKTTLVSQLVGNPTLSKDRLTRIKHIFQWCKAETEGRGCTGLYFGYRFGLCCTVRY</sequence>
<accession>A0ABD3H0X5</accession>
<dbReference type="AlphaFoldDB" id="A0ABD3H0X5"/>
<name>A0ABD3H0X5_9MARC</name>
<dbReference type="Proteomes" id="UP001633002">
    <property type="component" value="Unassembled WGS sequence"/>
</dbReference>
<proteinExistence type="predicted"/>
<dbReference type="EMBL" id="JBJQOH010000006">
    <property type="protein sequence ID" value="KAL3685188.1"/>
    <property type="molecule type" value="Genomic_DNA"/>
</dbReference>
<evidence type="ECO:0000313" key="2">
    <source>
        <dbReference type="Proteomes" id="UP001633002"/>
    </source>
</evidence>
<keyword evidence="2" id="KW-1185">Reference proteome</keyword>
<evidence type="ECO:0000313" key="1">
    <source>
        <dbReference type="EMBL" id="KAL3685188.1"/>
    </source>
</evidence>
<reference evidence="1 2" key="1">
    <citation type="submission" date="2024-09" db="EMBL/GenBank/DDBJ databases">
        <title>Chromosome-scale assembly of Riccia sorocarpa.</title>
        <authorList>
            <person name="Paukszto L."/>
        </authorList>
    </citation>
    <scope>NUCLEOTIDE SEQUENCE [LARGE SCALE GENOMIC DNA]</scope>
    <source>
        <strain evidence="1">LP-2024</strain>
        <tissue evidence="1">Aerial parts of the thallus</tissue>
    </source>
</reference>
<gene>
    <name evidence="1" type="ORF">R1sor_003210</name>
</gene>